<dbReference type="RefSeq" id="XP_033431462.1">
    <property type="nucleotide sequence ID" value="XM_033565705.1"/>
</dbReference>
<dbReference type="InterPro" id="IPR045851">
    <property type="entry name" value="AMP-bd_C_sf"/>
</dbReference>
<dbReference type="EMBL" id="QUQM01000002">
    <property type="protein sequence ID" value="KAA8652101.1"/>
    <property type="molecule type" value="Genomic_DNA"/>
</dbReference>
<dbReference type="GO" id="GO:1904091">
    <property type="term" value="F:non-ribosomal peptide synthetase activity"/>
    <property type="evidence" value="ECO:0007669"/>
    <property type="project" value="UniProtKB-ARBA"/>
</dbReference>
<sequence length="3475" mass="384953">MPSNSLGSATGAPSGLFPVINDGIIQPESAEDAVTIDPVVLEEMLLFCRRAKVPVSHFLATIWAVILRQYTVQDQIQMQLKTGKDMREQGTILSTSVEPRQGISDFFWREAWHIAQGGSTTSPPPNTMIVFPEQGLSGVDPHCDIMLAFSTDEEPTLTVQFKLATLSAGHARLLGDLLAHYIRSAVYQPEQSVRDISRVDLSPHGDVIRQWNTRPGPRSPGIAIHSLIRLQALRNGHRPAIHAWDKALSYWELDCLSTRLAIRLHALDIGPRCLVAVCFEKSAWAIVSMLAINKTGAAFVPLDPSQPRQRLETILQQVPVAALVTSAQHADIVPGSPLVRMVIPGEMMESLPVDERNTILPRPTADDPAYCLFTSGSTGTPRGCLVQHAALSSVANHSQALRIDAGSRVLQFASFAFGISLIEIWCTLTAGGVVCMPSGADRNDHLVDVINEMKIDWALMTPTTIQLLRPEQVPGLRIVGVAGEPLRRAQIQLWADAVHLFQAFGLTEWAGICAVSRQVGTSTSSAVIGASAGGRFWLVDPDDHHQLAPIGAEAELVIEGPSLAQEYMNHPEQTAAKFIAPPTWWMGSNPAASTRLYKTGDLVRYNTDGSLCYVSRKGLQTKVRGQRVELGEVEYHLKQAAAEEIKTVVDIVQLSGEEDATLAAFLLAERPPGERPQGHLEGAQNCFVAATADLRTAILQARATLQDTVPSYMVPGLFIPISYLPVTVSGKTDRRRLREMAQQCSRGKLTALTRDDEPIQEPQTETERLLQEWTAEVLNLPSPEVGMNQHFLEMGGDSVSAMKLVGLARQRGVALTVADVFQHPSLGALAQRLTSSETPQAGPKEFELLPESSKRESLLTEIAALCSVTTDEIDDVYPCTAMQQGLMALSANQAGACLARFQYAIQPGVDVARLQAAWMQVVEANAIFRTRIVQTGAHGMLQVVLRPHTFRWDEAGPSLSKYLKKVDERRMHLADALIAAAVIDSMFVLTVHHALCDRWSMQTAMRQLEHCYTHGSSPALPAFACFVSHVHQQHLRQHQHQEYWRDYFRDLDVEIFPAIPATHTPVADSKIEALVRLPTGVLPRWTMATLLQAAWAIVVAHHTSSADVVFGATVSGRGAALPDVDRICGPTIANVPVRIGLDREEPLARLLDRVQQQMVAMIPFEQDGVQNIRGYSDEAAIACRYQSLLVVQPRWETPAPHLWSDSHQDATAVGAFAATALSLVCSLTDCPREIRIEAIFDAHVLPPTRVQRLLHHYESILHTAVQDLSQTMGTLASITPEELGEIQDWHRRLPPPTTTTACAHQLIDQQVRQRPEAPAVSSWDGDLTYAELDRLSTTLARRLALWGVASEQFIPVCLEKGKWSAVAVLAVIKTGAAFTLLDPSHPVDRLRTICHTLGASVVISSGTQWAGTLETEVELVDPEEVEGAERSELFELPESHPDQALYAVFTSGSTTGQPKGVVIEHRAFCSSALAHNPLHGVGPTSRVLQFASYAFDISILEILSTLIAGGCVCVPSEEQRRDAVVETANRLRVTHAFLTPSILRGLDPMQLEYLETLILGGEALLPSDLSRLMGQRFRVLNEYGPAECAVTATVTQALQEGDDPRNIGFPVGSRCWIVDRRDHHRLVPISAVGELVIEGPTVGRGYLADANADQTSYVEPPAWLQQQVLPGKRVYKTGDLVQYHLDGSLQFVGRKDRQIKIRGQRIEPEEVETQLRRCFPGLHDGVVEMAIFGEAQTAALVAFVQQEHFRAREGANLFVPPSEEFQRDIGIAEGLLRQRLPGFMVPAVFLPVSSIPQTGTGKVDRRRLRAAVERLTDAELQAYRVPGCDIKRAPESEQQRVLQAIWAMVLHRETDSIGLDDHFFYLGGHSIHAMEVSSQARAMHWDLTVSEIFAHPVLEHQACLLRPSAGADDSVPVPFSLIGEDMVREDLVQTAAEQCRIHPDEVQDMYPCSPFQEGLLALSARHSASSCVGQWVYRLPLEVDIERLREAWECVAQRHAILRTRMVQGPDRRLYQAVVGSVSLWWQVCPRLSATSMEEIRREMMMGLGRPLVHLLLHEQTAPRLLLTMHHASYDEVSMRHILHDVEAAYRGFHGLVTRPFAPFIQFYLQRAADPADEQYWRQALTDLAATPFPDLPTASYQPSSSKVLEHRMSLRAHHEYHRAGVTRASQIHLAWAIVQSRYQRNPDVVFGVTVSGRSAPVPGMERISGPTIATVPLRLVLDPQQPLGALAHRVQDIRSATIAHEHAGLQSIRQWGSDAAQACSFQTLLIVQPGRQYDPHGSEGLLQLVDSVTDWTAFSSYALLLAFELHEGEGEDEERVVLQVCFDPAVIPEPQVHRVVATFTEVLQHLILHPETRLQDLSSISHRDYQEIVAWNSRQESIATSYHSVHQRIHEQCLRHPDFPAVCAWDGDFSSQELNVLSTRLAEHLSQQGVRPEEVVPLYFEKSRWTTVAILAVLKAGAVFVLLDPSHPLERLRDMCEQVHGRVLLVSERCIDMPTSLCAVQIPVGDHYRDSWPCVPQGWTGPPTSPNQALYIVFTSGSTGRPKGVVIEHGGFCCAAQAHAQALGLDQTSRMLQFSAYAFDMSAMETLTTLLMGGCLCVLSEMQRRESDRFVEAVQSLRASHAILTPSFARSIPVDRSLGSLKVLGLVGEKVKQGDVDKWASTLHLANTYGPAECSALSVIQPQLGHQHPSTIGFGTGCTTWVVDPDDYHRLVPIGATGELLIEGPIVGRGYINQPEKTAEVFIGPPAWRRELPLPWGRLYRTGDLVRYDASGALVFQGRNDTQVKVRGQRLELGEVESRVQSYFPGASDAVAELVDLHGGDLLVVFVLPEKKTASAPDPASSSPLAPYSAEFRADAIQAECLLREVLPDYMVPALFLPLWRMPHTASGKADRRCLRKATADLSPEEVQLYREEPAQQQQGEEEQQMLSEEERSMREVWAAVLRLPQSRIRADSHFFRLGGDSIVAMKVAPMARERGLGITVADVFETPRLRELTMVGMQNAPWQKGGQKPVPLALSPLEDPFEYFQCLQALGLVPAQSELEDLFAAADVQSFFLKRRTTHHYTFTLTGRVDVDRLQQACQWALESFSVLRTFFARHGDQHLQVVLRQLELPFHHITGLADLPAFQKSLWDADRLNEVLPALPARFMLLSSRDAQEHVFIVRLLHAQWDAISIPVLFNAIATNYNVTAPPSPPSTDFSDFLHCRSQQPKSPALEFWRSLLEGSRMTSLPTGVDRSSDLPTTTLWENQEIQTPHQPPTGITMATLVKTAWAYVLWTTTGERDLTFGQTVNGRSLPLPGADSILGPCISIIPVRIRLDPASWSVQDLLQMVQDQHTQSLRHDFVDLSDIVDHSTAWPKGTEFASIVQHQNFDFDYRLPLQGLQSRFSLQHNFSPRSELFIFTYPLPDRLLVQVCVSTAVMERSRAVELLNQLCGTIKAFAHSPEKRLLTLKNRTQFKQSLQEISASACFAQGM</sequence>
<dbReference type="PROSITE" id="PS50075">
    <property type="entry name" value="CARRIER"/>
    <property type="match status" value="3"/>
</dbReference>
<proteinExistence type="inferred from homology"/>
<dbReference type="InterPro" id="IPR020806">
    <property type="entry name" value="PKS_PP-bd"/>
</dbReference>
<dbReference type="Pfam" id="PF00501">
    <property type="entry name" value="AMP-binding"/>
    <property type="match status" value="3"/>
</dbReference>
<protein>
    <submittedName>
        <fullName evidence="6">Nonribosomal peptide synthetases (NRPS)</fullName>
    </submittedName>
</protein>
<dbReference type="FunFam" id="3.30.559.30:FF:000003">
    <property type="entry name" value="Nonribosomal peptide synthase SidD"/>
    <property type="match status" value="2"/>
</dbReference>
<evidence type="ECO:0000313" key="6">
    <source>
        <dbReference type="EMBL" id="KAA8652101.1"/>
    </source>
</evidence>
<dbReference type="GO" id="GO:0016874">
    <property type="term" value="F:ligase activity"/>
    <property type="evidence" value="ECO:0007669"/>
    <property type="project" value="UniProtKB-KW"/>
</dbReference>
<dbReference type="SUPFAM" id="SSF56801">
    <property type="entry name" value="Acetyl-CoA synthetase-like"/>
    <property type="match status" value="3"/>
</dbReference>
<dbReference type="CDD" id="cd19545">
    <property type="entry name" value="FUM14_C_NRPS-like"/>
    <property type="match status" value="2"/>
</dbReference>
<dbReference type="FunFam" id="3.40.50.12780:FF:000014">
    <property type="entry name" value="Nonribosomal peptide synthetase 1"/>
    <property type="match status" value="2"/>
</dbReference>
<dbReference type="Pfam" id="PF00668">
    <property type="entry name" value="Condensation"/>
    <property type="match status" value="3"/>
</dbReference>
<evidence type="ECO:0000313" key="7">
    <source>
        <dbReference type="Proteomes" id="UP000324241"/>
    </source>
</evidence>
<feature type="domain" description="Carrier" evidence="5">
    <location>
        <begin position="761"/>
        <end position="837"/>
    </location>
</feature>
<dbReference type="PANTHER" id="PTHR45527:SF1">
    <property type="entry name" value="FATTY ACID SYNTHASE"/>
    <property type="match status" value="1"/>
</dbReference>
<dbReference type="NCBIfam" id="TIGR01733">
    <property type="entry name" value="AA-adenyl-dom"/>
    <property type="match status" value="2"/>
</dbReference>
<dbReference type="InterPro" id="IPR009081">
    <property type="entry name" value="PP-bd_ACP"/>
</dbReference>
<evidence type="ECO:0000256" key="3">
    <source>
        <dbReference type="ARBA" id="ARBA00022598"/>
    </source>
</evidence>
<dbReference type="Gene3D" id="2.30.38.10">
    <property type="entry name" value="Luciferase, Domain 3"/>
    <property type="match status" value="1"/>
</dbReference>
<evidence type="ECO:0000259" key="5">
    <source>
        <dbReference type="PROSITE" id="PS50075"/>
    </source>
</evidence>
<dbReference type="NCBIfam" id="NF003417">
    <property type="entry name" value="PRK04813.1"/>
    <property type="match status" value="3"/>
</dbReference>
<gene>
    <name evidence="6" type="ORF">ATNIH1004_001005</name>
</gene>
<dbReference type="SMART" id="SM01294">
    <property type="entry name" value="PKS_PP_betabranch"/>
    <property type="match status" value="1"/>
</dbReference>
<feature type="domain" description="Carrier" evidence="5">
    <location>
        <begin position="2930"/>
        <end position="3006"/>
    </location>
</feature>
<feature type="domain" description="Carrier" evidence="5">
    <location>
        <begin position="1833"/>
        <end position="1909"/>
    </location>
</feature>
<dbReference type="CDD" id="cd19542">
    <property type="entry name" value="CT_NRPS-like"/>
    <property type="match status" value="1"/>
</dbReference>
<dbReference type="InterPro" id="IPR006162">
    <property type="entry name" value="Ppantetheine_attach_site"/>
</dbReference>
<organism evidence="6 7">
    <name type="scientific">Aspergillus tanneri</name>
    <dbReference type="NCBI Taxonomy" id="1220188"/>
    <lineage>
        <taxon>Eukaryota</taxon>
        <taxon>Fungi</taxon>
        <taxon>Dikarya</taxon>
        <taxon>Ascomycota</taxon>
        <taxon>Pezizomycotina</taxon>
        <taxon>Eurotiomycetes</taxon>
        <taxon>Eurotiomycetidae</taxon>
        <taxon>Eurotiales</taxon>
        <taxon>Aspergillaceae</taxon>
        <taxon>Aspergillus</taxon>
        <taxon>Aspergillus subgen. Circumdati</taxon>
    </lineage>
</organism>
<dbReference type="Gene3D" id="1.10.1200.10">
    <property type="entry name" value="ACP-like"/>
    <property type="match status" value="3"/>
</dbReference>
<comment type="similarity">
    <text evidence="4">Belongs to the NRP synthetase family.</text>
</comment>
<dbReference type="GO" id="GO:0043041">
    <property type="term" value="P:amino acid activation for nonribosomal peptide biosynthetic process"/>
    <property type="evidence" value="ECO:0007669"/>
    <property type="project" value="TreeGrafter"/>
</dbReference>
<keyword evidence="1" id="KW-0596">Phosphopantetheine</keyword>
<keyword evidence="2" id="KW-0597">Phosphoprotein</keyword>
<dbReference type="SUPFAM" id="SSF52777">
    <property type="entry name" value="CoA-dependent acyltransferases"/>
    <property type="match status" value="7"/>
</dbReference>
<dbReference type="InterPro" id="IPR020845">
    <property type="entry name" value="AMP-binding_CS"/>
</dbReference>
<dbReference type="InterPro" id="IPR001242">
    <property type="entry name" value="Condensation_dom"/>
</dbReference>
<dbReference type="GeneID" id="54323707"/>
<reference evidence="6 7" key="1">
    <citation type="submission" date="2019-08" db="EMBL/GenBank/DDBJ databases">
        <title>The genome sequence of a newly discovered highly antifungal drug resistant Aspergillus species, Aspergillus tanneri NIH 1004.</title>
        <authorList>
            <person name="Mounaud S."/>
            <person name="Singh I."/>
            <person name="Joardar V."/>
            <person name="Pakala S."/>
            <person name="Pakala S."/>
            <person name="Venepally P."/>
            <person name="Chung J.K."/>
            <person name="Losada L."/>
            <person name="Nierman W.C."/>
        </authorList>
    </citation>
    <scope>NUCLEOTIDE SEQUENCE [LARGE SCALE GENOMIC DNA]</scope>
    <source>
        <strain evidence="6 7">NIH1004</strain>
    </source>
</reference>
<dbReference type="PROSITE" id="PS00455">
    <property type="entry name" value="AMP_BINDING"/>
    <property type="match status" value="1"/>
</dbReference>
<dbReference type="InterPro" id="IPR000873">
    <property type="entry name" value="AMP-dep_synth/lig_dom"/>
</dbReference>
<evidence type="ECO:0000256" key="4">
    <source>
        <dbReference type="ARBA" id="ARBA00029454"/>
    </source>
</evidence>
<dbReference type="Gene3D" id="3.40.50.980">
    <property type="match status" value="2"/>
</dbReference>
<dbReference type="OrthoDB" id="416786at2759"/>
<dbReference type="Gene3D" id="3.30.300.30">
    <property type="match status" value="3"/>
</dbReference>
<name>A0A5M9MY97_9EURO</name>
<dbReference type="FunFam" id="3.30.300.30:FF:000015">
    <property type="entry name" value="Nonribosomal peptide synthase SidD"/>
    <property type="match status" value="3"/>
</dbReference>
<dbReference type="InterPro" id="IPR036736">
    <property type="entry name" value="ACP-like_sf"/>
</dbReference>
<dbReference type="Proteomes" id="UP000324241">
    <property type="component" value="Unassembled WGS sequence"/>
</dbReference>
<dbReference type="GO" id="GO:0044550">
    <property type="term" value="P:secondary metabolite biosynthetic process"/>
    <property type="evidence" value="ECO:0007669"/>
    <property type="project" value="TreeGrafter"/>
</dbReference>
<dbReference type="PANTHER" id="PTHR45527">
    <property type="entry name" value="NONRIBOSOMAL PEPTIDE SYNTHETASE"/>
    <property type="match status" value="1"/>
</dbReference>
<comment type="caution">
    <text evidence="6">The sequence shown here is derived from an EMBL/GenBank/DDBJ whole genome shotgun (WGS) entry which is preliminary data.</text>
</comment>
<dbReference type="PROSITE" id="PS00012">
    <property type="entry name" value="PHOSPHOPANTETHEINE"/>
    <property type="match status" value="1"/>
</dbReference>
<dbReference type="VEuPathDB" id="FungiDB:EYZ11_004127"/>
<keyword evidence="3" id="KW-0436">Ligase</keyword>
<dbReference type="SUPFAM" id="SSF47336">
    <property type="entry name" value="ACP-like"/>
    <property type="match status" value="3"/>
</dbReference>
<dbReference type="Gene3D" id="3.30.559.10">
    <property type="entry name" value="Chloramphenicol acetyltransferase-like domain"/>
    <property type="match status" value="3"/>
</dbReference>
<dbReference type="SMART" id="SM00823">
    <property type="entry name" value="PKS_PP"/>
    <property type="match status" value="3"/>
</dbReference>
<dbReference type="InterPro" id="IPR010071">
    <property type="entry name" value="AA_adenyl_dom"/>
</dbReference>
<dbReference type="GO" id="GO:0005737">
    <property type="term" value="C:cytoplasm"/>
    <property type="evidence" value="ECO:0007669"/>
    <property type="project" value="TreeGrafter"/>
</dbReference>
<dbReference type="InterPro" id="IPR042099">
    <property type="entry name" value="ANL_N_sf"/>
</dbReference>
<dbReference type="CDD" id="cd05918">
    <property type="entry name" value="A_NRPS_SidN3_like"/>
    <property type="match status" value="3"/>
</dbReference>
<dbReference type="InterPro" id="IPR023213">
    <property type="entry name" value="CAT-like_dom_sf"/>
</dbReference>
<dbReference type="FunFam" id="1.10.1200.10:FF:000005">
    <property type="entry name" value="Nonribosomal peptide synthetase 1"/>
    <property type="match status" value="2"/>
</dbReference>
<dbReference type="GO" id="GO:0031177">
    <property type="term" value="F:phosphopantetheine binding"/>
    <property type="evidence" value="ECO:0007669"/>
    <property type="project" value="InterPro"/>
</dbReference>
<accession>A0A5M9MY97</accession>
<evidence type="ECO:0000256" key="2">
    <source>
        <dbReference type="ARBA" id="ARBA00022553"/>
    </source>
</evidence>
<dbReference type="Gene3D" id="3.40.50.12780">
    <property type="entry name" value="N-terminal domain of ligase-like"/>
    <property type="match status" value="2"/>
</dbReference>
<dbReference type="Gene3D" id="3.30.559.30">
    <property type="entry name" value="Nonribosomal peptide synthetase, condensation domain"/>
    <property type="match status" value="3"/>
</dbReference>
<evidence type="ECO:0000256" key="1">
    <source>
        <dbReference type="ARBA" id="ARBA00022450"/>
    </source>
</evidence>
<dbReference type="Pfam" id="PF00550">
    <property type="entry name" value="PP-binding"/>
    <property type="match status" value="3"/>
</dbReference>